<feature type="domain" description="Transposase IS110-like N-terminal" evidence="1">
    <location>
        <begin position="10"/>
        <end position="155"/>
    </location>
</feature>
<dbReference type="InterPro" id="IPR002525">
    <property type="entry name" value="Transp_IS110-like_N"/>
</dbReference>
<proteinExistence type="predicted"/>
<keyword evidence="5" id="KW-1185">Reference proteome</keyword>
<accession>A0ABN5HY10</accession>
<dbReference type="PANTHER" id="PTHR33055:SF15">
    <property type="entry name" value="TRANSPOSASE-RELATED"/>
    <property type="match status" value="1"/>
</dbReference>
<dbReference type="Pfam" id="PF02371">
    <property type="entry name" value="Transposase_20"/>
    <property type="match status" value="1"/>
</dbReference>
<organism evidence="3 5">
    <name type="scientific">Streptomyces dengpaensis</name>
    <dbReference type="NCBI Taxonomy" id="2049881"/>
    <lineage>
        <taxon>Bacteria</taxon>
        <taxon>Bacillati</taxon>
        <taxon>Actinomycetota</taxon>
        <taxon>Actinomycetes</taxon>
        <taxon>Kitasatosporales</taxon>
        <taxon>Streptomycetaceae</taxon>
        <taxon>Streptomyces</taxon>
    </lineage>
</organism>
<feature type="domain" description="Transposase IS116/IS110/IS902 C-terminal" evidence="2">
    <location>
        <begin position="262"/>
        <end position="338"/>
    </location>
</feature>
<protein>
    <submittedName>
        <fullName evidence="3">IS110 family transposase</fullName>
    </submittedName>
</protein>
<dbReference type="RefSeq" id="WP_099506022.1">
    <property type="nucleotide sequence ID" value="NZ_CP026652.1"/>
</dbReference>
<dbReference type="NCBIfam" id="NF033542">
    <property type="entry name" value="transpos_IS110"/>
    <property type="match status" value="1"/>
</dbReference>
<evidence type="ECO:0000259" key="2">
    <source>
        <dbReference type="Pfam" id="PF02371"/>
    </source>
</evidence>
<dbReference type="EMBL" id="CP026652">
    <property type="protein sequence ID" value="AVH60782.1"/>
    <property type="molecule type" value="Genomic_DNA"/>
</dbReference>
<reference evidence="3 5" key="1">
    <citation type="submission" date="2018-02" db="EMBL/GenBank/DDBJ databases">
        <title>Complete genome sequence of Streptomyces dengpaensis, the producer of angucyclines.</title>
        <authorList>
            <person name="Yumei L."/>
        </authorList>
    </citation>
    <scope>NUCLEOTIDE SEQUENCE [LARGE SCALE GENOMIC DNA]</scope>
    <source>
        <strain evidence="3 5">XZHG99</strain>
    </source>
</reference>
<evidence type="ECO:0000313" key="3">
    <source>
        <dbReference type="EMBL" id="AVH55411.1"/>
    </source>
</evidence>
<dbReference type="PANTHER" id="PTHR33055">
    <property type="entry name" value="TRANSPOSASE FOR INSERTION SEQUENCE ELEMENT IS1111A"/>
    <property type="match status" value="1"/>
</dbReference>
<gene>
    <name evidence="3" type="ORF">C4B68_06025</name>
    <name evidence="4" type="ORF">C4B68_39145</name>
</gene>
<dbReference type="EMBL" id="CP026652">
    <property type="protein sequence ID" value="AVH55411.1"/>
    <property type="molecule type" value="Genomic_DNA"/>
</dbReference>
<evidence type="ECO:0000259" key="1">
    <source>
        <dbReference type="Pfam" id="PF01548"/>
    </source>
</evidence>
<dbReference type="Pfam" id="PF01548">
    <property type="entry name" value="DEDD_Tnp_IS110"/>
    <property type="match status" value="1"/>
</dbReference>
<dbReference type="InterPro" id="IPR003346">
    <property type="entry name" value="Transposase_20"/>
</dbReference>
<dbReference type="InterPro" id="IPR047650">
    <property type="entry name" value="Transpos_IS110"/>
</dbReference>
<dbReference type="Proteomes" id="UP000238413">
    <property type="component" value="Chromosome"/>
</dbReference>
<sequence length="423" mass="47126">MEVVHERCAAVDISKADAKVCIRVPGQGRRRRKETRTFTTMTRDLLAMRDWLLSEGITVVGMEATGDYWKPIFYVLEHDVECWLLNARHIKAVPGRKTDVKDAEWLCELVEHGLVRPSFVPPEPIRQLRDLTRYRTDVVQERTREAQRLEKFLEDAGIKLSVVVSDMLGKSARAMLEALIAGERDPRVLSALALGPMRGKIPVLTEALTGRFTDHHAFVVRTMLDRIDAANATEERISTEIAQRLEQHEAPDGRSFRQLIDLLVTVPGVGTRAAEVILAEIGADMSRFPSAGHLASWAGVCPGNNESGGRRMSGRTRHGDRYLKAVLGQAASSAGRSKGTYLASRFKRIAARRGKKRALVAVGHSILVSAWHMLTHDVVYHDLGPDYFLERLGSDGRARKTRRLVGQLNELGYQVVLQSADTA</sequence>
<name>A0ABN5HY10_9ACTN</name>
<evidence type="ECO:0000313" key="5">
    <source>
        <dbReference type="Proteomes" id="UP000238413"/>
    </source>
</evidence>
<evidence type="ECO:0000313" key="4">
    <source>
        <dbReference type="EMBL" id="AVH60782.1"/>
    </source>
</evidence>